<name>E9HJS3_DAPPU</name>
<dbReference type="HOGENOM" id="CLU_1066569_0_0_1"/>
<protein>
    <submittedName>
        <fullName evidence="1">Uncharacterized protein</fullName>
    </submittedName>
</protein>
<reference evidence="1 2" key="1">
    <citation type="journal article" date="2011" name="Science">
        <title>The ecoresponsive genome of Daphnia pulex.</title>
        <authorList>
            <person name="Colbourne J.K."/>
            <person name="Pfrender M.E."/>
            <person name="Gilbert D."/>
            <person name="Thomas W.K."/>
            <person name="Tucker A."/>
            <person name="Oakley T.H."/>
            <person name="Tokishita S."/>
            <person name="Aerts A."/>
            <person name="Arnold G.J."/>
            <person name="Basu M.K."/>
            <person name="Bauer D.J."/>
            <person name="Caceres C.E."/>
            <person name="Carmel L."/>
            <person name="Casola C."/>
            <person name="Choi J.H."/>
            <person name="Detter J.C."/>
            <person name="Dong Q."/>
            <person name="Dusheyko S."/>
            <person name="Eads B.D."/>
            <person name="Frohlich T."/>
            <person name="Geiler-Samerotte K.A."/>
            <person name="Gerlach D."/>
            <person name="Hatcher P."/>
            <person name="Jogdeo S."/>
            <person name="Krijgsveld J."/>
            <person name="Kriventseva E.V."/>
            <person name="Kultz D."/>
            <person name="Laforsch C."/>
            <person name="Lindquist E."/>
            <person name="Lopez J."/>
            <person name="Manak J.R."/>
            <person name="Muller J."/>
            <person name="Pangilinan J."/>
            <person name="Patwardhan R.P."/>
            <person name="Pitluck S."/>
            <person name="Pritham E.J."/>
            <person name="Rechtsteiner A."/>
            <person name="Rho M."/>
            <person name="Rogozin I.B."/>
            <person name="Sakarya O."/>
            <person name="Salamov A."/>
            <person name="Schaack S."/>
            <person name="Shapiro H."/>
            <person name="Shiga Y."/>
            <person name="Skalitzky C."/>
            <person name="Smith Z."/>
            <person name="Souvorov A."/>
            <person name="Sung W."/>
            <person name="Tang Z."/>
            <person name="Tsuchiya D."/>
            <person name="Tu H."/>
            <person name="Vos H."/>
            <person name="Wang M."/>
            <person name="Wolf Y.I."/>
            <person name="Yamagata H."/>
            <person name="Yamada T."/>
            <person name="Ye Y."/>
            <person name="Shaw J.R."/>
            <person name="Andrews J."/>
            <person name="Crease T.J."/>
            <person name="Tang H."/>
            <person name="Lucas S.M."/>
            <person name="Robertson H.M."/>
            <person name="Bork P."/>
            <person name="Koonin E.V."/>
            <person name="Zdobnov E.M."/>
            <person name="Grigoriev I.V."/>
            <person name="Lynch M."/>
            <person name="Boore J.L."/>
        </authorList>
    </citation>
    <scope>NUCLEOTIDE SEQUENCE [LARGE SCALE GENOMIC DNA]</scope>
</reference>
<dbReference type="PANTHER" id="PTHR34756:SF1">
    <property type="entry name" value="CELL DIVISION CYCLE-ASSOCIATED PROTEIN 3"/>
    <property type="match status" value="1"/>
</dbReference>
<sequence>MGNVASYFSGKESLEEYVICQTDVKIVDGSHHTPARCGKIMAANQLCDPRSPTFDIDRTPIEFQVEDEGPVDPRSPSFGIIRTPVNPTVYEIPDVLEATNEKEREGLIQVLNFADLDCLSLSNIEEDDSIGSEEVPARMVIEDLPVPIITDELPAPFIEETLDFSSLVIAASSTPTSSPVKISSKSRRTVTNNVVVDENSFGKSNSPVNGGNSLLARPRVPFGDVNRPSLASPRLQLQHKQRHVVRTEILQHQQRYCNKND</sequence>
<evidence type="ECO:0000313" key="1">
    <source>
        <dbReference type="EMBL" id="EFX68019.1"/>
    </source>
</evidence>
<dbReference type="AlphaFoldDB" id="E9HJS3"/>
<organism evidence="1 2">
    <name type="scientific">Daphnia pulex</name>
    <name type="common">Water flea</name>
    <dbReference type="NCBI Taxonomy" id="6669"/>
    <lineage>
        <taxon>Eukaryota</taxon>
        <taxon>Metazoa</taxon>
        <taxon>Ecdysozoa</taxon>
        <taxon>Arthropoda</taxon>
        <taxon>Crustacea</taxon>
        <taxon>Branchiopoda</taxon>
        <taxon>Diplostraca</taxon>
        <taxon>Cladocera</taxon>
        <taxon>Anomopoda</taxon>
        <taxon>Daphniidae</taxon>
        <taxon>Daphnia</taxon>
    </lineage>
</organism>
<accession>E9HJS3</accession>
<dbReference type="Proteomes" id="UP000000305">
    <property type="component" value="Unassembled WGS sequence"/>
</dbReference>
<dbReference type="KEGG" id="dpx:DAPPUDRAFT_229040"/>
<dbReference type="EMBL" id="GL732664">
    <property type="protein sequence ID" value="EFX68019.1"/>
    <property type="molecule type" value="Genomic_DNA"/>
</dbReference>
<dbReference type="InParanoid" id="E9HJS3"/>
<keyword evidence="2" id="KW-1185">Reference proteome</keyword>
<dbReference type="PANTHER" id="PTHR34756">
    <property type="entry name" value="CELL DIVISION CYCLE-ASSOCIATED PROTEIN 3"/>
    <property type="match status" value="1"/>
</dbReference>
<dbReference type="OrthoDB" id="6337960at2759"/>
<dbReference type="InterPro" id="IPR038832">
    <property type="entry name" value="CDCA3"/>
</dbReference>
<gene>
    <name evidence="1" type="ORF">DAPPUDRAFT_229040</name>
</gene>
<evidence type="ECO:0000313" key="2">
    <source>
        <dbReference type="Proteomes" id="UP000000305"/>
    </source>
</evidence>
<proteinExistence type="predicted"/>